<accession>A0A1I5PZ89</accession>
<feature type="region of interest" description="Disordered" evidence="1">
    <location>
        <begin position="144"/>
        <end position="166"/>
    </location>
</feature>
<dbReference type="Pfam" id="PF26348">
    <property type="entry name" value="SRA_ScoMcrA"/>
    <property type="match status" value="1"/>
</dbReference>
<organism evidence="4 5">
    <name type="scientific">Halolamina pelagica</name>
    <dbReference type="NCBI Taxonomy" id="699431"/>
    <lineage>
        <taxon>Archaea</taxon>
        <taxon>Methanobacteriati</taxon>
        <taxon>Methanobacteriota</taxon>
        <taxon>Stenosarchaea group</taxon>
        <taxon>Halobacteria</taxon>
        <taxon>Halobacteriales</taxon>
        <taxon>Haloferacaceae</taxon>
    </lineage>
</organism>
<dbReference type="Proteomes" id="UP000183769">
    <property type="component" value="Unassembled WGS sequence"/>
</dbReference>
<gene>
    <name evidence="4" type="ORF">SAMN05216277_103183</name>
</gene>
<evidence type="ECO:0000313" key="4">
    <source>
        <dbReference type="EMBL" id="SFP39378.1"/>
    </source>
</evidence>
<reference evidence="5" key="1">
    <citation type="submission" date="2016-10" db="EMBL/GenBank/DDBJ databases">
        <authorList>
            <person name="Varghese N."/>
            <person name="Submissions S."/>
        </authorList>
    </citation>
    <scope>NUCLEOTIDE SEQUENCE [LARGE SCALE GENOMIC DNA]</scope>
    <source>
        <strain evidence="5">CGMCC 1.10329</strain>
    </source>
</reference>
<keyword evidence="5" id="KW-1185">Reference proteome</keyword>
<evidence type="ECO:0000313" key="5">
    <source>
        <dbReference type="Proteomes" id="UP000183769"/>
    </source>
</evidence>
<keyword evidence="4" id="KW-0378">Hydrolase</keyword>
<evidence type="ECO:0000259" key="2">
    <source>
        <dbReference type="Pfam" id="PF13391"/>
    </source>
</evidence>
<name>A0A1I5PZ89_9EURY</name>
<keyword evidence="4" id="KW-0540">Nuclease</keyword>
<dbReference type="OrthoDB" id="11472at2157"/>
<dbReference type="InterPro" id="IPR058712">
    <property type="entry name" value="SRA_ScoMcrA"/>
</dbReference>
<sequence length="302" mass="34134">MEHPHPEIARGERYEQADIEALFDTGFGYRVSGINVRNDDEGDRYVLLFAREDGPYDDDVSDGTFTYVGEGLPDKGDQSPDSLGNAALIGAEREPVPIYFFYTAGDDPGWEYRGQVTVEGHEMVADPDGEREVLEFEMRHVDGSETGTGVDAPEPPPPPFETDDTAGRTVTRTRAGVRVSESFKQSVYDRFDGRCAVTEIDHRSLLTVSHVLPRSERPDVAEDPGNALLLNWTHHFAFDAALWTFDEAGRLWVNPEYDPDDRWMRESLRARHGERLDRLREAGVADEYLASRNESLDWWPPN</sequence>
<dbReference type="EMBL" id="FOXI01000003">
    <property type="protein sequence ID" value="SFP39378.1"/>
    <property type="molecule type" value="Genomic_DNA"/>
</dbReference>
<protein>
    <submittedName>
        <fullName evidence="4">Putative restriction endonuclease</fullName>
    </submittedName>
</protein>
<dbReference type="InterPro" id="IPR003615">
    <property type="entry name" value="HNH_nuc"/>
</dbReference>
<dbReference type="RefSeq" id="WP_074876512.1">
    <property type="nucleotide sequence ID" value="NZ_FOXI01000003.1"/>
</dbReference>
<feature type="domain" description="HNH nuclease" evidence="2">
    <location>
        <begin position="195"/>
        <end position="246"/>
    </location>
</feature>
<evidence type="ECO:0000259" key="3">
    <source>
        <dbReference type="Pfam" id="PF26348"/>
    </source>
</evidence>
<dbReference type="AlphaFoldDB" id="A0A1I5PZ89"/>
<proteinExistence type="predicted"/>
<dbReference type="Pfam" id="PF13391">
    <property type="entry name" value="HNH_2"/>
    <property type="match status" value="1"/>
</dbReference>
<dbReference type="GO" id="GO:0004519">
    <property type="term" value="F:endonuclease activity"/>
    <property type="evidence" value="ECO:0007669"/>
    <property type="project" value="UniProtKB-KW"/>
</dbReference>
<feature type="domain" description="ScoMcrA-like SRA" evidence="3">
    <location>
        <begin position="12"/>
        <end position="145"/>
    </location>
</feature>
<evidence type="ECO:0000256" key="1">
    <source>
        <dbReference type="SAM" id="MobiDB-lite"/>
    </source>
</evidence>
<keyword evidence="4" id="KW-0255">Endonuclease</keyword>